<keyword evidence="10 15" id="KW-0560">Oxidoreductase</keyword>
<evidence type="ECO:0000256" key="6">
    <source>
        <dbReference type="ARBA" id="ARBA00022617"/>
    </source>
</evidence>
<dbReference type="GO" id="GO:0004497">
    <property type="term" value="F:monooxygenase activity"/>
    <property type="evidence" value="ECO:0007669"/>
    <property type="project" value="UniProtKB-KW"/>
</dbReference>
<dbReference type="SUPFAM" id="SSF48264">
    <property type="entry name" value="Cytochrome P450"/>
    <property type="match status" value="1"/>
</dbReference>
<dbReference type="Gene3D" id="1.10.630.10">
    <property type="entry name" value="Cytochrome P450"/>
    <property type="match status" value="1"/>
</dbReference>
<name>A0AAR5P6F4_DENPD</name>
<dbReference type="GO" id="GO:0016705">
    <property type="term" value="F:oxidoreductase activity, acting on paired donors, with incorporation or reduction of molecular oxygen"/>
    <property type="evidence" value="ECO:0007669"/>
    <property type="project" value="InterPro"/>
</dbReference>
<reference evidence="18" key="1">
    <citation type="journal article" date="2013" name="Genome Biol.">
        <title>Draft genome of the mountain pine beetle, Dendroctonus ponderosae Hopkins, a major forest pest.</title>
        <authorList>
            <person name="Keeling C.I."/>
            <person name="Yuen M.M."/>
            <person name="Liao N.Y."/>
            <person name="Docking T.R."/>
            <person name="Chan S.K."/>
            <person name="Taylor G.A."/>
            <person name="Palmquist D.L."/>
            <person name="Jackman S.D."/>
            <person name="Nguyen A."/>
            <person name="Li M."/>
            <person name="Henderson H."/>
            <person name="Janes J.K."/>
            <person name="Zhao Y."/>
            <person name="Pandoh P."/>
            <person name="Moore R."/>
            <person name="Sperling F.A."/>
            <person name="Huber D.P."/>
            <person name="Birol I."/>
            <person name="Jones S.J."/>
            <person name="Bohlmann J."/>
        </authorList>
    </citation>
    <scope>NUCLEOTIDE SEQUENCE</scope>
</reference>
<sequence length="486" mass="56321">MYFILITLLIFYTVFIFWKWRFIKFSWKNNAFFAPILPVIGTMYLPVMYGCTDVITATSYVGSKVGFPYNVWMIFDYYYFTKDPMDIKTVLHNLSAQNKASVYDDIAYLFPNSLLIAHYKDWRIRRKAYMKCFKPSTLKSYCSDYFQNALDKIDNMRKEKSDFAMSYDAFNRLTCKNFFTTSVGLNEEPGSLNIFADKLLEFEDDLAKKLVNPLIHVMLWYHLHPGGIRTANAIKTIRSIIKQILEKKMHQRADAKADFHSEDNNAELPLLDLMTSLKESIISEKDLFNDMVFIAAAATDTTGHTLMMAFTFLGMFPDVQETLLEEITRVGSNITFDDLLKLSYTEAVINETLRLFPVVPFVGRVLDKDIDLGHKVIPRGTHFAASIFDLHRDNRYWPDPLKFNPNRFLPENISKVQPGTFIPFSTGPRDCIGKAQAMAMMKITIALIIRNFKIHSKHKSIEEFQYISGITMKTRQQPDCHFSLRQ</sequence>
<evidence type="ECO:0000256" key="10">
    <source>
        <dbReference type="ARBA" id="ARBA00023002"/>
    </source>
</evidence>
<dbReference type="PANTHER" id="PTHR24291">
    <property type="entry name" value="CYTOCHROME P450 FAMILY 4"/>
    <property type="match status" value="1"/>
</dbReference>
<evidence type="ECO:0000256" key="16">
    <source>
        <dbReference type="SAM" id="Phobius"/>
    </source>
</evidence>
<evidence type="ECO:0008006" key="19">
    <source>
        <dbReference type="Google" id="ProtNLM"/>
    </source>
</evidence>
<dbReference type="EnsemblMetazoa" id="XM_019901126.1">
    <property type="protein sequence ID" value="XP_019756685.1"/>
    <property type="gene ID" value="LOC109535242"/>
</dbReference>
<dbReference type="PRINTS" id="PR00385">
    <property type="entry name" value="P450"/>
</dbReference>
<keyword evidence="12 15" id="KW-0503">Monooxygenase</keyword>
<dbReference type="InterPro" id="IPR036396">
    <property type="entry name" value="Cyt_P450_sf"/>
</dbReference>
<evidence type="ECO:0000256" key="8">
    <source>
        <dbReference type="ARBA" id="ARBA00022824"/>
    </source>
</evidence>
<evidence type="ECO:0000256" key="5">
    <source>
        <dbReference type="ARBA" id="ARBA00010617"/>
    </source>
</evidence>
<protein>
    <recommendedName>
        <fullName evidence="19">Cytochrome P450</fullName>
    </recommendedName>
</protein>
<evidence type="ECO:0000256" key="2">
    <source>
        <dbReference type="ARBA" id="ARBA00003690"/>
    </source>
</evidence>
<evidence type="ECO:0000256" key="11">
    <source>
        <dbReference type="ARBA" id="ARBA00023004"/>
    </source>
</evidence>
<dbReference type="GO" id="GO:0005506">
    <property type="term" value="F:iron ion binding"/>
    <property type="evidence" value="ECO:0007669"/>
    <property type="project" value="InterPro"/>
</dbReference>
<comment type="similarity">
    <text evidence="5 15">Belongs to the cytochrome P450 family.</text>
</comment>
<dbReference type="GO" id="GO:0005789">
    <property type="term" value="C:endoplasmic reticulum membrane"/>
    <property type="evidence" value="ECO:0007669"/>
    <property type="project" value="UniProtKB-SubCell"/>
</dbReference>
<evidence type="ECO:0000256" key="1">
    <source>
        <dbReference type="ARBA" id="ARBA00001971"/>
    </source>
</evidence>
<keyword evidence="7 14" id="KW-0479">Metal-binding</keyword>
<evidence type="ECO:0000313" key="17">
    <source>
        <dbReference type="EnsemblMetazoa" id="XP_019756685.1"/>
    </source>
</evidence>
<keyword evidence="9" id="KW-0492">Microsome</keyword>
<evidence type="ECO:0000256" key="3">
    <source>
        <dbReference type="ARBA" id="ARBA00004174"/>
    </source>
</evidence>
<dbReference type="PANTHER" id="PTHR24291:SF189">
    <property type="entry name" value="CYTOCHROME P450 4C3-RELATED"/>
    <property type="match status" value="1"/>
</dbReference>
<feature type="binding site" description="axial binding residue" evidence="14">
    <location>
        <position position="431"/>
    </location>
    <ligand>
        <name>heme</name>
        <dbReference type="ChEBI" id="CHEBI:30413"/>
    </ligand>
    <ligandPart>
        <name>Fe</name>
        <dbReference type="ChEBI" id="CHEBI:18248"/>
    </ligandPart>
</feature>
<evidence type="ECO:0000256" key="12">
    <source>
        <dbReference type="ARBA" id="ARBA00023033"/>
    </source>
</evidence>
<comment type="function">
    <text evidence="2">May be involved in the metabolism of insect hormones and in the breakdown of synthetic insecticides.</text>
</comment>
<dbReference type="InterPro" id="IPR002401">
    <property type="entry name" value="Cyt_P450_E_grp-I"/>
</dbReference>
<feature type="transmembrane region" description="Helical" evidence="16">
    <location>
        <begin position="6"/>
        <end position="23"/>
    </location>
</feature>
<evidence type="ECO:0000256" key="4">
    <source>
        <dbReference type="ARBA" id="ARBA00004406"/>
    </source>
</evidence>
<dbReference type="InterPro" id="IPR050196">
    <property type="entry name" value="Cytochrome_P450_Monoox"/>
</dbReference>
<evidence type="ECO:0000313" key="18">
    <source>
        <dbReference type="Proteomes" id="UP000019118"/>
    </source>
</evidence>
<comment type="subcellular location">
    <subcellularLocation>
        <location evidence="4">Endoplasmic reticulum membrane</location>
        <topology evidence="4">Peripheral membrane protein</topology>
    </subcellularLocation>
    <subcellularLocation>
        <location evidence="3">Microsome membrane</location>
        <topology evidence="3">Peripheral membrane protein</topology>
    </subcellularLocation>
</comment>
<proteinExistence type="inferred from homology"/>
<feature type="transmembrane region" description="Helical" evidence="16">
    <location>
        <begin position="30"/>
        <end position="49"/>
    </location>
</feature>
<dbReference type="PRINTS" id="PR00463">
    <property type="entry name" value="EP450I"/>
</dbReference>
<evidence type="ECO:0000256" key="7">
    <source>
        <dbReference type="ARBA" id="ARBA00022723"/>
    </source>
</evidence>
<dbReference type="GO" id="GO:0020037">
    <property type="term" value="F:heme binding"/>
    <property type="evidence" value="ECO:0007669"/>
    <property type="project" value="InterPro"/>
</dbReference>
<evidence type="ECO:0000256" key="15">
    <source>
        <dbReference type="RuleBase" id="RU000461"/>
    </source>
</evidence>
<dbReference type="KEGG" id="dpa:109535242"/>
<keyword evidence="13 16" id="KW-0472">Membrane</keyword>
<evidence type="ECO:0000256" key="13">
    <source>
        <dbReference type="ARBA" id="ARBA00023136"/>
    </source>
</evidence>
<dbReference type="AlphaFoldDB" id="A0AAR5P6F4"/>
<organism evidence="17 18">
    <name type="scientific">Dendroctonus ponderosae</name>
    <name type="common">Mountain pine beetle</name>
    <dbReference type="NCBI Taxonomy" id="77166"/>
    <lineage>
        <taxon>Eukaryota</taxon>
        <taxon>Metazoa</taxon>
        <taxon>Ecdysozoa</taxon>
        <taxon>Arthropoda</taxon>
        <taxon>Hexapoda</taxon>
        <taxon>Insecta</taxon>
        <taxon>Pterygota</taxon>
        <taxon>Neoptera</taxon>
        <taxon>Endopterygota</taxon>
        <taxon>Coleoptera</taxon>
        <taxon>Polyphaga</taxon>
        <taxon>Cucujiformia</taxon>
        <taxon>Curculionidae</taxon>
        <taxon>Scolytinae</taxon>
        <taxon>Dendroctonus</taxon>
    </lineage>
</organism>
<keyword evidence="16" id="KW-1133">Transmembrane helix</keyword>
<dbReference type="Proteomes" id="UP000019118">
    <property type="component" value="Unassembled WGS sequence"/>
</dbReference>
<keyword evidence="11 14" id="KW-0408">Iron</keyword>
<evidence type="ECO:0000256" key="9">
    <source>
        <dbReference type="ARBA" id="ARBA00022848"/>
    </source>
</evidence>
<dbReference type="InterPro" id="IPR017972">
    <property type="entry name" value="Cyt_P450_CS"/>
</dbReference>
<keyword evidence="18" id="KW-1185">Reference proteome</keyword>
<dbReference type="GeneID" id="109535242"/>
<keyword evidence="8" id="KW-0256">Endoplasmic reticulum</keyword>
<comment type="cofactor">
    <cofactor evidence="1 14">
        <name>heme</name>
        <dbReference type="ChEBI" id="CHEBI:30413"/>
    </cofactor>
</comment>
<keyword evidence="6 14" id="KW-0349">Heme</keyword>
<accession>A0AAR5P6F4</accession>
<reference evidence="17" key="2">
    <citation type="submission" date="2024-08" db="UniProtKB">
        <authorList>
            <consortium name="EnsemblMetazoa"/>
        </authorList>
    </citation>
    <scope>IDENTIFICATION</scope>
</reference>
<evidence type="ECO:0000256" key="14">
    <source>
        <dbReference type="PIRSR" id="PIRSR602401-1"/>
    </source>
</evidence>
<dbReference type="InterPro" id="IPR001128">
    <property type="entry name" value="Cyt_P450"/>
</dbReference>
<dbReference type="PROSITE" id="PS00086">
    <property type="entry name" value="CYTOCHROME_P450"/>
    <property type="match status" value="1"/>
</dbReference>
<dbReference type="Pfam" id="PF00067">
    <property type="entry name" value="p450"/>
    <property type="match status" value="1"/>
</dbReference>
<keyword evidence="16" id="KW-0812">Transmembrane</keyword>